<keyword evidence="5" id="KW-1185">Reference proteome</keyword>
<dbReference type="STRING" id="50429.A0A2B4T2P1"/>
<sequence length="754" mass="86225">MKKKNSKKRAKVTSALDEQTSSYFKRVEDMINEDDFDDDESRKLFVENVFTQVENNEVKLSCDMMVSRTMEKLIVYFNDIQIRCVIQNIEDHFCKIAMDKFGSHVLQSLICVIPKAVRSERSKIREVEQNFDNLKSAEELFLSLCHCFQENLGELVSHTYGSHVLRTAFEVLGGVKVADSVVRSRASRQSREKSNQSEEKRRSIKQTQVGNAFGTDPIKHMETVAVPDSFPPILRQLTNMIIEMELQKLALHPVSNPLLQTLLLVLHRKDQSLCMKLCKAVMSQIDMYNSKKGRIKGPRESKEGDHEQASKEQERSYRVPVLLSNEISSHLVEKILHVVTPELWREIYDSYFNTHLVQLSCHPIANFIVQHLMASTTDKAQAKQILAELLPYLEDLLANEHMGIVVRMAEVAVQFLIKQKTMLKALLQAFHCEGKDEQSSAVLLFLSLTTYDIFYGTKPDERGEIEEGVITIAEESPPGAKLKSINFHGALLLKTLFDFQDPSKVVTSLLCLSMEELMTLATDSMGSYALEAFLKSRFVPSEKKHVLIEKLKGTFVRLACEKQGSHVVETCWRQAEVRYKEAITQELLFSEQQLNGNFYGRIVLRNCGVEHLKRKDKTWFEKEQKAVKKRKFLEEILEERQDIKHTKKVKLVEDGKSKNFGREMAALGFTASGENAVDSEEEDDADDAKGSVDAAFEKKPKKDQYANKNMQTEKKKKNRSSNETDKLAELEFIDSAIKATKSLKKSKKEEKKKK</sequence>
<dbReference type="GO" id="GO:0000480">
    <property type="term" value="P:endonucleolytic cleavage in 5'-ETS of tricistronic rRNA transcript (SSU-rRNA, 5.8S rRNA, LSU-rRNA)"/>
    <property type="evidence" value="ECO:0007669"/>
    <property type="project" value="TreeGrafter"/>
</dbReference>
<evidence type="ECO:0000313" key="4">
    <source>
        <dbReference type="EMBL" id="PFX35048.1"/>
    </source>
</evidence>
<feature type="repeat" description="Pumilio" evidence="2">
    <location>
        <begin position="550"/>
        <end position="585"/>
    </location>
</feature>
<reference evidence="5" key="1">
    <citation type="journal article" date="2017" name="bioRxiv">
        <title>Comparative analysis of the genomes of Stylophora pistillata and Acropora digitifera provides evidence for extensive differences between species of corals.</title>
        <authorList>
            <person name="Voolstra C.R."/>
            <person name="Li Y."/>
            <person name="Liew Y.J."/>
            <person name="Baumgarten S."/>
            <person name="Zoccola D."/>
            <person name="Flot J.-F."/>
            <person name="Tambutte S."/>
            <person name="Allemand D."/>
            <person name="Aranda M."/>
        </authorList>
    </citation>
    <scope>NUCLEOTIDE SEQUENCE [LARGE SCALE GENOMIC DNA]</scope>
</reference>
<evidence type="ECO:0000313" key="5">
    <source>
        <dbReference type="Proteomes" id="UP000225706"/>
    </source>
</evidence>
<feature type="region of interest" description="Disordered" evidence="3">
    <location>
        <begin position="292"/>
        <end position="315"/>
    </location>
</feature>
<dbReference type="GO" id="GO:0000447">
    <property type="term" value="P:endonucleolytic cleavage in ITS1 to separate SSU-rRNA from 5.8S rRNA and LSU-rRNA from tricistronic rRNA transcript (SSU-rRNA, 5.8S rRNA, LSU-rRNA)"/>
    <property type="evidence" value="ECO:0007669"/>
    <property type="project" value="TreeGrafter"/>
</dbReference>
<comment type="caution">
    <text evidence="4">The sequence shown here is derived from an EMBL/GenBank/DDBJ whole genome shotgun (WGS) entry which is preliminary data.</text>
</comment>
<dbReference type="Gene3D" id="1.25.10.10">
    <property type="entry name" value="Leucine-rich Repeat Variant"/>
    <property type="match status" value="2"/>
</dbReference>
<evidence type="ECO:0000256" key="3">
    <source>
        <dbReference type="SAM" id="MobiDB-lite"/>
    </source>
</evidence>
<dbReference type="InterPro" id="IPR016024">
    <property type="entry name" value="ARM-type_fold"/>
</dbReference>
<dbReference type="InterPro" id="IPR001313">
    <property type="entry name" value="Pumilio_RNA-bd_rpt"/>
</dbReference>
<dbReference type="OrthoDB" id="6021544at2759"/>
<feature type="compositionally biased region" description="Basic and acidic residues" evidence="3">
    <location>
        <begin position="687"/>
        <end position="705"/>
    </location>
</feature>
<dbReference type="PROSITE" id="PS50302">
    <property type="entry name" value="PUM"/>
    <property type="match status" value="2"/>
</dbReference>
<organism evidence="4 5">
    <name type="scientific">Stylophora pistillata</name>
    <name type="common">Smooth cauliflower coral</name>
    <dbReference type="NCBI Taxonomy" id="50429"/>
    <lineage>
        <taxon>Eukaryota</taxon>
        <taxon>Metazoa</taxon>
        <taxon>Cnidaria</taxon>
        <taxon>Anthozoa</taxon>
        <taxon>Hexacorallia</taxon>
        <taxon>Scleractinia</taxon>
        <taxon>Astrocoeniina</taxon>
        <taxon>Pocilloporidae</taxon>
        <taxon>Stylophora</taxon>
    </lineage>
</organism>
<evidence type="ECO:0000256" key="1">
    <source>
        <dbReference type="ARBA" id="ARBA00022737"/>
    </source>
</evidence>
<accession>A0A2B4T2P1</accession>
<dbReference type="GO" id="GO:0030688">
    <property type="term" value="C:preribosome, small subunit precursor"/>
    <property type="evidence" value="ECO:0007669"/>
    <property type="project" value="TreeGrafter"/>
</dbReference>
<dbReference type="Pfam" id="PF22493">
    <property type="entry name" value="PUF_NOP9"/>
    <property type="match status" value="1"/>
</dbReference>
<dbReference type="InterPro" id="IPR040000">
    <property type="entry name" value="NOP9"/>
</dbReference>
<dbReference type="PANTHER" id="PTHR13102">
    <property type="entry name" value="NUCLEOLAR PROTEIN 9"/>
    <property type="match status" value="1"/>
</dbReference>
<feature type="compositionally biased region" description="Acidic residues" evidence="3">
    <location>
        <begin position="677"/>
        <end position="686"/>
    </location>
</feature>
<dbReference type="PANTHER" id="PTHR13102:SF0">
    <property type="entry name" value="NUCLEOLAR PROTEIN 9"/>
    <property type="match status" value="1"/>
</dbReference>
<dbReference type="SMART" id="SM00025">
    <property type="entry name" value="Pumilio"/>
    <property type="match status" value="8"/>
</dbReference>
<name>A0A2B4T2P1_STYPI</name>
<proteinExistence type="predicted"/>
<feature type="compositionally biased region" description="Basic and acidic residues" evidence="3">
    <location>
        <begin position="297"/>
        <end position="315"/>
    </location>
</feature>
<keyword evidence="1" id="KW-0677">Repeat</keyword>
<dbReference type="SUPFAM" id="SSF48371">
    <property type="entry name" value="ARM repeat"/>
    <property type="match status" value="2"/>
</dbReference>
<dbReference type="GO" id="GO:0005730">
    <property type="term" value="C:nucleolus"/>
    <property type="evidence" value="ECO:0007669"/>
    <property type="project" value="TreeGrafter"/>
</dbReference>
<feature type="repeat" description="Pumilio" evidence="2">
    <location>
        <begin position="88"/>
        <end position="126"/>
    </location>
</feature>
<dbReference type="InterPro" id="IPR011989">
    <property type="entry name" value="ARM-like"/>
</dbReference>
<feature type="compositionally biased region" description="Basic and acidic residues" evidence="3">
    <location>
        <begin position="720"/>
        <end position="729"/>
    </location>
</feature>
<dbReference type="GO" id="GO:0000056">
    <property type="term" value="P:ribosomal small subunit export from nucleus"/>
    <property type="evidence" value="ECO:0007669"/>
    <property type="project" value="TreeGrafter"/>
</dbReference>
<feature type="region of interest" description="Disordered" evidence="3">
    <location>
        <begin position="183"/>
        <end position="212"/>
    </location>
</feature>
<dbReference type="GO" id="GO:0030686">
    <property type="term" value="C:90S preribosome"/>
    <property type="evidence" value="ECO:0007669"/>
    <property type="project" value="TreeGrafter"/>
</dbReference>
<dbReference type="AlphaFoldDB" id="A0A2B4T2P1"/>
<dbReference type="EMBL" id="LSMT01000001">
    <property type="protein sequence ID" value="PFX35048.1"/>
    <property type="molecule type" value="Genomic_DNA"/>
</dbReference>
<dbReference type="GO" id="GO:0000472">
    <property type="term" value="P:endonucleolytic cleavage to generate mature 5'-end of SSU-rRNA from (SSU-rRNA, 5.8S rRNA, LSU-rRNA)"/>
    <property type="evidence" value="ECO:0007669"/>
    <property type="project" value="TreeGrafter"/>
</dbReference>
<protein>
    <submittedName>
        <fullName evidence="4">Nucleolar protein 9</fullName>
    </submittedName>
</protein>
<feature type="compositionally biased region" description="Basic and acidic residues" evidence="3">
    <location>
        <begin position="189"/>
        <end position="201"/>
    </location>
</feature>
<dbReference type="Proteomes" id="UP000225706">
    <property type="component" value="Unassembled WGS sequence"/>
</dbReference>
<dbReference type="GO" id="GO:0003723">
    <property type="term" value="F:RNA binding"/>
    <property type="evidence" value="ECO:0007669"/>
    <property type="project" value="InterPro"/>
</dbReference>
<gene>
    <name evidence="4" type="primary">NOP9</name>
    <name evidence="4" type="ORF">AWC38_SpisGene19</name>
</gene>
<evidence type="ECO:0000256" key="2">
    <source>
        <dbReference type="PROSITE-ProRule" id="PRU00317"/>
    </source>
</evidence>
<feature type="region of interest" description="Disordered" evidence="3">
    <location>
        <begin position="672"/>
        <end position="729"/>
    </location>
</feature>